<comment type="caution">
    <text evidence="1">The sequence shown here is derived from an EMBL/GenBank/DDBJ whole genome shotgun (WGS) entry which is preliminary data.</text>
</comment>
<keyword evidence="2" id="KW-1185">Reference proteome</keyword>
<dbReference type="EMBL" id="JARJCM010000025">
    <property type="protein sequence ID" value="KAJ7039749.1"/>
    <property type="molecule type" value="Genomic_DNA"/>
</dbReference>
<evidence type="ECO:0000313" key="1">
    <source>
        <dbReference type="EMBL" id="KAJ7039749.1"/>
    </source>
</evidence>
<protein>
    <submittedName>
        <fullName evidence="1">Uncharacterized protein</fullName>
    </submittedName>
</protein>
<gene>
    <name evidence="1" type="ORF">C8F04DRAFT_1315960</name>
</gene>
<proteinExistence type="predicted"/>
<name>A0AAD6T5J8_9AGAR</name>
<organism evidence="1 2">
    <name type="scientific">Mycena alexandri</name>
    <dbReference type="NCBI Taxonomy" id="1745969"/>
    <lineage>
        <taxon>Eukaryota</taxon>
        <taxon>Fungi</taxon>
        <taxon>Dikarya</taxon>
        <taxon>Basidiomycota</taxon>
        <taxon>Agaricomycotina</taxon>
        <taxon>Agaricomycetes</taxon>
        <taxon>Agaricomycetidae</taxon>
        <taxon>Agaricales</taxon>
        <taxon>Marasmiineae</taxon>
        <taxon>Mycenaceae</taxon>
        <taxon>Mycena</taxon>
    </lineage>
</organism>
<dbReference type="AlphaFoldDB" id="A0AAD6T5J8"/>
<sequence>MGCCALLLVPKLEQRIEPDLLHEILMVEDCENQQPSHSLFYEGVMHNSFCARNILVQPGPLTHPPHRRSLANTPSFRLIDFGRAQRQEDLLSKVGGPIEGSYTRTSKAYREEAATEAKAARKRIRAAWLEWFSKEREIAREAVFARLCEFINDFDSWGWGRLGRADRIFAREWPGVAGPFEGLSWHQKG</sequence>
<dbReference type="Proteomes" id="UP001218188">
    <property type="component" value="Unassembled WGS sequence"/>
</dbReference>
<evidence type="ECO:0000313" key="2">
    <source>
        <dbReference type="Proteomes" id="UP001218188"/>
    </source>
</evidence>
<accession>A0AAD6T5J8</accession>
<reference evidence="1" key="1">
    <citation type="submission" date="2023-03" db="EMBL/GenBank/DDBJ databases">
        <title>Massive genome expansion in bonnet fungi (Mycena s.s.) driven by repeated elements and novel gene families across ecological guilds.</title>
        <authorList>
            <consortium name="Lawrence Berkeley National Laboratory"/>
            <person name="Harder C.B."/>
            <person name="Miyauchi S."/>
            <person name="Viragh M."/>
            <person name="Kuo A."/>
            <person name="Thoen E."/>
            <person name="Andreopoulos B."/>
            <person name="Lu D."/>
            <person name="Skrede I."/>
            <person name="Drula E."/>
            <person name="Henrissat B."/>
            <person name="Morin E."/>
            <person name="Kohler A."/>
            <person name="Barry K."/>
            <person name="LaButti K."/>
            <person name="Morin E."/>
            <person name="Salamov A."/>
            <person name="Lipzen A."/>
            <person name="Mereny Z."/>
            <person name="Hegedus B."/>
            <person name="Baldrian P."/>
            <person name="Stursova M."/>
            <person name="Weitz H."/>
            <person name="Taylor A."/>
            <person name="Grigoriev I.V."/>
            <person name="Nagy L.G."/>
            <person name="Martin F."/>
            <person name="Kauserud H."/>
        </authorList>
    </citation>
    <scope>NUCLEOTIDE SEQUENCE</scope>
    <source>
        <strain evidence="1">CBHHK200</strain>
    </source>
</reference>